<dbReference type="Pfam" id="PF07715">
    <property type="entry name" value="Plug"/>
    <property type="match status" value="1"/>
</dbReference>
<evidence type="ECO:0000256" key="12">
    <source>
        <dbReference type="PROSITE-ProRule" id="PRU01360"/>
    </source>
</evidence>
<accession>A0A2S4AU77</accession>
<evidence type="ECO:0000256" key="13">
    <source>
        <dbReference type="PROSITE-ProRule" id="PRU10144"/>
    </source>
</evidence>
<keyword evidence="18" id="KW-0675">Receptor</keyword>
<dbReference type="InterPro" id="IPR039426">
    <property type="entry name" value="TonB-dep_rcpt-like"/>
</dbReference>
<feature type="domain" description="TonB-dependent receptor plug" evidence="17">
    <location>
        <begin position="68"/>
        <end position="174"/>
    </location>
</feature>
<name>A0A2S4AU77_STUST</name>
<evidence type="ECO:0000256" key="5">
    <source>
        <dbReference type="ARBA" id="ARBA00022692"/>
    </source>
</evidence>
<dbReference type="InterPro" id="IPR036942">
    <property type="entry name" value="Beta-barrel_TonB_sf"/>
</dbReference>
<keyword evidence="4" id="KW-0410">Iron transport</keyword>
<dbReference type="InterPro" id="IPR012910">
    <property type="entry name" value="Plug_dom"/>
</dbReference>
<keyword evidence="8" id="KW-0406">Ion transport</keyword>
<dbReference type="InterPro" id="IPR010917">
    <property type="entry name" value="TonB_rcpt_CS"/>
</dbReference>
<dbReference type="RefSeq" id="WP_103454788.1">
    <property type="nucleotide sequence ID" value="NZ_JAMOHQ010000001.1"/>
</dbReference>
<evidence type="ECO:0000256" key="8">
    <source>
        <dbReference type="ARBA" id="ARBA00023065"/>
    </source>
</evidence>
<dbReference type="SUPFAM" id="SSF56935">
    <property type="entry name" value="Porins"/>
    <property type="match status" value="1"/>
</dbReference>
<evidence type="ECO:0000256" key="1">
    <source>
        <dbReference type="ARBA" id="ARBA00004571"/>
    </source>
</evidence>
<sequence>MPSRSSFKPQRHPVGWRLNALTQALALALSSQIGTAFAADDHAAAASGGDVVELAPLTVSARLSQESARDIPFGLSVIDGQILETRRLRTLEDALRTTPGVDVNSWGGANDANVRIRGVGSLNQMSMDDGSVVLNIDGVPMSVRNAALATLDVQQVEVLKGPQGTLFGRNSEAGAINVTTRKPTRHVEGYVRGEVGNQGQFMTEGAVGGPLTETLAGRVAVRRSGFDNWVDSQQDGDPMTKPRDLALRGSMLWDNDQGTTGLLTAERQRADHYAGLEMLRPFGNRPSLDYTPGVFDDNQKTNERYSFELNHDLAQARITSISAYTSTDLNAVKGYDRNITRELFGSPFEYLIEDSAQERVWSQDLRLGSLVSADVFWVTGLNLSRSERSFDSDDFTSGAQQKRDFSSNSYAAYGEVTYPIAQDWKLTAGLRHTWDRKTYAADYLSPGSAASDRRRLHDNYSTGRGALSYALTEQTSLYMVLSRGYKSAGFNDYATSARDSEPYKAAKVNAAELGFKHESSGGALSLEGALFFTRVQDDHLLGYDFNTLAVSAVNADTRSKGAELSSTWHLNDEFTLSGAVSYTNAVVTSDAPGVSGGDVTAGNRVPDVPLWSGNFSVAWQKNLPDFLGLTAPRLNSLVNYRVQKNRPADPQNHYDLKGYAKLDLHLGVEVGGSEVYLWGDNLLDARYDLYGSYSTDQVLTGMPGRGRSAGVGYSYSF</sequence>
<dbReference type="Pfam" id="PF00593">
    <property type="entry name" value="TonB_dep_Rec_b-barrel"/>
    <property type="match status" value="1"/>
</dbReference>
<evidence type="ECO:0000313" key="18">
    <source>
        <dbReference type="EMBL" id="POH84832.1"/>
    </source>
</evidence>
<comment type="caution">
    <text evidence="18">The sequence shown here is derived from an EMBL/GenBank/DDBJ whole genome shotgun (WGS) entry which is preliminary data.</text>
</comment>
<comment type="subcellular location">
    <subcellularLocation>
        <location evidence="1 12">Cell outer membrane</location>
        <topology evidence="1 12">Multi-pass membrane protein</topology>
    </subcellularLocation>
</comment>
<keyword evidence="6 15" id="KW-0732">Signal</keyword>
<keyword evidence="10 12" id="KW-0472">Membrane</keyword>
<evidence type="ECO:0000256" key="10">
    <source>
        <dbReference type="ARBA" id="ARBA00023136"/>
    </source>
</evidence>
<dbReference type="AlphaFoldDB" id="A0A2S4AU77"/>
<dbReference type="InterPro" id="IPR000531">
    <property type="entry name" value="Beta-barrel_TonB"/>
</dbReference>
<dbReference type="EMBL" id="PPXG01000001">
    <property type="protein sequence ID" value="POH84832.1"/>
    <property type="molecule type" value="Genomic_DNA"/>
</dbReference>
<evidence type="ECO:0000256" key="9">
    <source>
        <dbReference type="ARBA" id="ARBA00023077"/>
    </source>
</evidence>
<dbReference type="PANTHER" id="PTHR32552:SF81">
    <property type="entry name" value="TONB-DEPENDENT OUTER MEMBRANE RECEPTOR"/>
    <property type="match status" value="1"/>
</dbReference>
<keyword evidence="5 12" id="KW-0812">Transmembrane</keyword>
<evidence type="ECO:0000256" key="2">
    <source>
        <dbReference type="ARBA" id="ARBA00022448"/>
    </source>
</evidence>
<protein>
    <submittedName>
        <fullName evidence="18">TonB-dependent receptor</fullName>
    </submittedName>
</protein>
<keyword evidence="7" id="KW-0408">Iron</keyword>
<evidence type="ECO:0000256" key="7">
    <source>
        <dbReference type="ARBA" id="ARBA00023004"/>
    </source>
</evidence>
<evidence type="ECO:0000256" key="3">
    <source>
        <dbReference type="ARBA" id="ARBA00022452"/>
    </source>
</evidence>
<dbReference type="GO" id="GO:0009279">
    <property type="term" value="C:cell outer membrane"/>
    <property type="evidence" value="ECO:0007669"/>
    <property type="project" value="UniProtKB-SubCell"/>
</dbReference>
<feature type="signal peptide" evidence="15">
    <location>
        <begin position="1"/>
        <end position="38"/>
    </location>
</feature>
<evidence type="ECO:0000259" key="16">
    <source>
        <dbReference type="Pfam" id="PF00593"/>
    </source>
</evidence>
<evidence type="ECO:0000256" key="6">
    <source>
        <dbReference type="ARBA" id="ARBA00022729"/>
    </source>
</evidence>
<evidence type="ECO:0000256" key="14">
    <source>
        <dbReference type="RuleBase" id="RU003357"/>
    </source>
</evidence>
<dbReference type="OrthoDB" id="127311at2"/>
<dbReference type="GO" id="GO:0006826">
    <property type="term" value="P:iron ion transport"/>
    <property type="evidence" value="ECO:0007669"/>
    <property type="project" value="UniProtKB-KW"/>
</dbReference>
<evidence type="ECO:0000256" key="4">
    <source>
        <dbReference type="ARBA" id="ARBA00022496"/>
    </source>
</evidence>
<feature type="chain" id="PRO_5015670126" evidence="15">
    <location>
        <begin position="39"/>
        <end position="717"/>
    </location>
</feature>
<proteinExistence type="inferred from homology"/>
<feature type="short sequence motif" description="TonB C-terminal box" evidence="13">
    <location>
        <begin position="700"/>
        <end position="717"/>
    </location>
</feature>
<evidence type="ECO:0000259" key="17">
    <source>
        <dbReference type="Pfam" id="PF07715"/>
    </source>
</evidence>
<dbReference type="PROSITE" id="PS01156">
    <property type="entry name" value="TONB_DEPENDENT_REC_2"/>
    <property type="match status" value="1"/>
</dbReference>
<keyword evidence="2 12" id="KW-0813">Transport</keyword>
<keyword evidence="3 12" id="KW-1134">Transmembrane beta strand</keyword>
<comment type="similarity">
    <text evidence="12 14">Belongs to the TonB-dependent receptor family.</text>
</comment>
<feature type="domain" description="TonB-dependent receptor-like beta-barrel" evidence="16">
    <location>
        <begin position="265"/>
        <end position="682"/>
    </location>
</feature>
<dbReference type="Gene3D" id="2.40.170.20">
    <property type="entry name" value="TonB-dependent receptor, beta-barrel domain"/>
    <property type="match status" value="1"/>
</dbReference>
<organism evidence="18 19">
    <name type="scientific">Stutzerimonas stutzeri</name>
    <name type="common">Pseudomonas stutzeri</name>
    <dbReference type="NCBI Taxonomy" id="316"/>
    <lineage>
        <taxon>Bacteria</taxon>
        <taxon>Pseudomonadati</taxon>
        <taxon>Pseudomonadota</taxon>
        <taxon>Gammaproteobacteria</taxon>
        <taxon>Pseudomonadales</taxon>
        <taxon>Pseudomonadaceae</taxon>
        <taxon>Stutzerimonas</taxon>
    </lineage>
</organism>
<dbReference type="PROSITE" id="PS52016">
    <property type="entry name" value="TONB_DEPENDENT_REC_3"/>
    <property type="match status" value="1"/>
</dbReference>
<evidence type="ECO:0000313" key="19">
    <source>
        <dbReference type="Proteomes" id="UP000237068"/>
    </source>
</evidence>
<reference evidence="18 19" key="1">
    <citation type="submission" date="2018-01" db="EMBL/GenBank/DDBJ databases">
        <title>Denitrification phenotypes of diverse strains of Pseudomonas stutzeri.</title>
        <authorList>
            <person name="Milligan D.A."/>
            <person name="Bergaust L."/>
            <person name="Bakken L.R."/>
            <person name="Frostegard A."/>
        </authorList>
    </citation>
    <scope>NUCLEOTIDE SEQUENCE [LARGE SCALE GENOMIC DNA]</scope>
    <source>
        <strain evidence="18 19">24a13</strain>
    </source>
</reference>
<keyword evidence="9 14" id="KW-0798">TonB box</keyword>
<gene>
    <name evidence="18" type="ORF">CXK91_02410</name>
</gene>
<dbReference type="PANTHER" id="PTHR32552">
    <property type="entry name" value="FERRICHROME IRON RECEPTOR-RELATED"/>
    <property type="match status" value="1"/>
</dbReference>
<dbReference type="CDD" id="cd01347">
    <property type="entry name" value="ligand_gated_channel"/>
    <property type="match status" value="1"/>
</dbReference>
<dbReference type="Proteomes" id="UP000237068">
    <property type="component" value="Unassembled WGS sequence"/>
</dbReference>
<keyword evidence="11 12" id="KW-0998">Cell outer membrane</keyword>
<evidence type="ECO:0000256" key="11">
    <source>
        <dbReference type="ARBA" id="ARBA00023237"/>
    </source>
</evidence>
<evidence type="ECO:0000256" key="15">
    <source>
        <dbReference type="SAM" id="SignalP"/>
    </source>
</evidence>